<name>A0A0E9VGQ6_ANGAN</name>
<evidence type="ECO:0000313" key="1">
    <source>
        <dbReference type="EMBL" id="JAH76378.1"/>
    </source>
</evidence>
<accession>A0A0E9VGQ6</accession>
<reference evidence="1" key="2">
    <citation type="journal article" date="2015" name="Fish Shellfish Immunol.">
        <title>Early steps in the European eel (Anguilla anguilla)-Vibrio vulnificus interaction in the gills: Role of the RtxA13 toxin.</title>
        <authorList>
            <person name="Callol A."/>
            <person name="Pajuelo D."/>
            <person name="Ebbesson L."/>
            <person name="Teles M."/>
            <person name="MacKenzie S."/>
            <person name="Amaro C."/>
        </authorList>
    </citation>
    <scope>NUCLEOTIDE SEQUENCE</scope>
</reference>
<dbReference type="AlphaFoldDB" id="A0A0E9VGQ6"/>
<reference evidence="1" key="1">
    <citation type="submission" date="2014-11" db="EMBL/GenBank/DDBJ databases">
        <authorList>
            <person name="Amaro Gonzalez C."/>
        </authorList>
    </citation>
    <scope>NUCLEOTIDE SEQUENCE</scope>
</reference>
<protein>
    <submittedName>
        <fullName evidence="1">Uncharacterized protein</fullName>
    </submittedName>
</protein>
<sequence length="32" mass="3590">MLRAVIVQFGGLDETCFRDLSGKMIISEKMNS</sequence>
<organism evidence="1">
    <name type="scientific">Anguilla anguilla</name>
    <name type="common">European freshwater eel</name>
    <name type="synonym">Muraena anguilla</name>
    <dbReference type="NCBI Taxonomy" id="7936"/>
    <lineage>
        <taxon>Eukaryota</taxon>
        <taxon>Metazoa</taxon>
        <taxon>Chordata</taxon>
        <taxon>Craniata</taxon>
        <taxon>Vertebrata</taxon>
        <taxon>Euteleostomi</taxon>
        <taxon>Actinopterygii</taxon>
        <taxon>Neopterygii</taxon>
        <taxon>Teleostei</taxon>
        <taxon>Anguilliformes</taxon>
        <taxon>Anguillidae</taxon>
        <taxon>Anguilla</taxon>
    </lineage>
</organism>
<proteinExistence type="predicted"/>
<dbReference type="EMBL" id="GBXM01032199">
    <property type="protein sequence ID" value="JAH76378.1"/>
    <property type="molecule type" value="Transcribed_RNA"/>
</dbReference>